<keyword evidence="5" id="KW-1185">Reference proteome</keyword>
<dbReference type="InterPro" id="IPR032534">
    <property type="entry name" value="EcxA_zinc-bd"/>
</dbReference>
<evidence type="ECO:0000259" key="2">
    <source>
        <dbReference type="Pfam" id="PF17148"/>
    </source>
</evidence>
<gene>
    <name evidence="4" type="ORF">SAMN02927921_03595</name>
</gene>
<dbReference type="InterPro" id="IPR024079">
    <property type="entry name" value="MetalloPept_cat_dom_sf"/>
</dbReference>
<dbReference type="CDD" id="cd04276">
    <property type="entry name" value="ZnMc_MMP_like_2"/>
    <property type="match status" value="1"/>
</dbReference>
<dbReference type="Gene3D" id="3.40.390.10">
    <property type="entry name" value="Collagenase (Catalytic Domain)"/>
    <property type="match status" value="1"/>
</dbReference>
<dbReference type="PANTHER" id="PTHR38478">
    <property type="entry name" value="PEPTIDASE M1A AND M12B"/>
    <property type="match status" value="1"/>
</dbReference>
<dbReference type="OrthoDB" id="9776599at2"/>
<proteinExistence type="predicted"/>
<name>A0A1K1RHU6_9FLAO</name>
<dbReference type="InterPro" id="IPR033428">
    <property type="entry name" value="DUF5118"/>
</dbReference>
<dbReference type="SUPFAM" id="SSF55486">
    <property type="entry name" value="Metalloproteases ('zincins'), catalytic domain"/>
    <property type="match status" value="1"/>
</dbReference>
<dbReference type="GO" id="GO:0008237">
    <property type="term" value="F:metallopeptidase activity"/>
    <property type="evidence" value="ECO:0007669"/>
    <property type="project" value="InterPro"/>
</dbReference>
<organism evidence="4 5">
    <name type="scientific">Sinomicrobium oceani</name>
    <dbReference type="NCBI Taxonomy" id="1150368"/>
    <lineage>
        <taxon>Bacteria</taxon>
        <taxon>Pseudomonadati</taxon>
        <taxon>Bacteroidota</taxon>
        <taxon>Flavobacteriia</taxon>
        <taxon>Flavobacteriales</taxon>
        <taxon>Flavobacteriaceae</taxon>
        <taxon>Sinomicrobium</taxon>
    </lineage>
</organism>
<dbReference type="InterPro" id="IPR034032">
    <property type="entry name" value="Zn_MMP-like_bac"/>
</dbReference>
<dbReference type="EMBL" id="FPJE01000026">
    <property type="protein sequence ID" value="SFW71751.1"/>
    <property type="molecule type" value="Genomic_DNA"/>
</dbReference>
<feature type="domain" description="DUF5118" evidence="3">
    <location>
        <begin position="40"/>
        <end position="87"/>
    </location>
</feature>
<dbReference type="PANTHER" id="PTHR38478:SF1">
    <property type="entry name" value="ZINC DEPENDENT METALLOPROTEASE DOMAIN LIPOPROTEIN"/>
    <property type="match status" value="1"/>
</dbReference>
<dbReference type="InterPro" id="IPR033413">
    <property type="entry name" value="DUF5117"/>
</dbReference>
<evidence type="ECO:0000259" key="3">
    <source>
        <dbReference type="Pfam" id="PF17162"/>
    </source>
</evidence>
<feature type="domain" description="EcxA zinc-binding" evidence="1">
    <location>
        <begin position="416"/>
        <end position="733"/>
    </location>
</feature>
<dbReference type="Pfam" id="PF17162">
    <property type="entry name" value="DUF5118"/>
    <property type="match status" value="1"/>
</dbReference>
<protein>
    <recommendedName>
        <fullName evidence="6">Metalloprotease</fullName>
    </recommendedName>
</protein>
<evidence type="ECO:0000259" key="1">
    <source>
        <dbReference type="Pfam" id="PF16313"/>
    </source>
</evidence>
<evidence type="ECO:0000313" key="4">
    <source>
        <dbReference type="EMBL" id="SFW71751.1"/>
    </source>
</evidence>
<sequence>MTKVYRVFATAFLFLSILNTVTSQEKNEKEKDSADTSSLKKYSELLKEGTLKEGLFSVLKVKNDYYFEIPDSLFGREFLIVNKISRVPLQLNEAGLNKGMEFENKVITFQKDTLLGKVWVRTSVPMVTSPEHDAITLSVHNNFSSSILEAFDIKSRNEEKSSFLIKVNKVFDGKEKSFNDVFSNTGLGGAAKPALSYIEAVKTFPGNIMVKSELTTSISEGGAGLPVTIGVACNIVLLPESPMEPRFMDKRIGYFTKKRWYFNDEQHAMKERELITRWRLEPRPEDQARYLRGELVEPRQPIVFYIDPATPEKWRSYIRQGVLDWQEAFEQAGFKNAVIAKEPTEQEPDFDIDDVRYSVITYAASPKSNAMGPSVVDPRSGEILEADIIWWHNVMTSLHSWMRVQTGAIDSKARKNVFDDKHMGEAVRFVSSHEVGHTFGLKHNMGASYAFEVDSLRSPTFTTRMGGTAPSIMDYARYNYVAQPGDGVTAITPRIGIYDKYAIQWGYTWYPSKDKETAKLKKLVEAHTDDPLYFYGEQQSYKNVVDPRSQSEDLGNDAVKAGRYGIENLKRVLDNVVRWTYEEGDTYYRTGKLYMAVIGQWQLYNNHVLNNVGGIYLNNTVHGDHKTSYVPVPYTKQEAAVKYLNEQVFTLPEWLFVNDVLTRTYPLKDSPLGPYEYSPYTMARELQYDVFYNLFRDDRLLRLLEAAVYSDKKTFGVDDLFRSTRDHVFAGTMKGKSLSTFERMAQKNYVDVLIVDLLKLFEKTSKKSLQIPASLQLPTLCNQVVNSETAVRNINYTSIKRVSEVTSVKKGELYTLLQLLQKKKNKGDRTTRMHYLDLMGRIEEAINN</sequence>
<dbReference type="Pfam" id="PF16313">
    <property type="entry name" value="DUF4953"/>
    <property type="match status" value="1"/>
</dbReference>
<dbReference type="Proteomes" id="UP000182248">
    <property type="component" value="Unassembled WGS sequence"/>
</dbReference>
<reference evidence="4 5" key="1">
    <citation type="submission" date="2016-11" db="EMBL/GenBank/DDBJ databases">
        <authorList>
            <person name="Jaros S."/>
            <person name="Januszkiewicz K."/>
            <person name="Wedrychowicz H."/>
        </authorList>
    </citation>
    <scope>NUCLEOTIDE SEQUENCE [LARGE SCALE GENOMIC DNA]</scope>
    <source>
        <strain evidence="4 5">CGMCC 1.12145</strain>
    </source>
</reference>
<evidence type="ECO:0008006" key="6">
    <source>
        <dbReference type="Google" id="ProtNLM"/>
    </source>
</evidence>
<accession>A0A1K1RHU6</accession>
<dbReference type="RefSeq" id="WP_072318843.1">
    <property type="nucleotide sequence ID" value="NZ_FPJE01000026.1"/>
</dbReference>
<feature type="domain" description="DUF5117" evidence="2">
    <location>
        <begin position="99"/>
        <end position="283"/>
    </location>
</feature>
<dbReference type="Pfam" id="PF17148">
    <property type="entry name" value="DUF5117"/>
    <property type="match status" value="1"/>
</dbReference>
<dbReference type="AlphaFoldDB" id="A0A1K1RHU6"/>
<dbReference type="STRING" id="1150368.SAMN02927921_03595"/>
<evidence type="ECO:0000313" key="5">
    <source>
        <dbReference type="Proteomes" id="UP000182248"/>
    </source>
</evidence>